<organism evidence="1 2">
    <name type="scientific">Prochlorococcus marinus (strain MIT 9515)</name>
    <dbReference type="NCBI Taxonomy" id="167542"/>
    <lineage>
        <taxon>Bacteria</taxon>
        <taxon>Bacillati</taxon>
        <taxon>Cyanobacteriota</taxon>
        <taxon>Cyanophyceae</taxon>
        <taxon>Synechococcales</taxon>
        <taxon>Prochlorococcaceae</taxon>
        <taxon>Prochlorococcus</taxon>
    </lineage>
</organism>
<dbReference type="OrthoDB" id="9477at2"/>
<evidence type="ECO:0000313" key="1">
    <source>
        <dbReference type="EMBL" id="ABM72252.1"/>
    </source>
</evidence>
<dbReference type="Proteomes" id="UP000001589">
    <property type="component" value="Chromosome"/>
</dbReference>
<evidence type="ECO:0000313" key="2">
    <source>
        <dbReference type="Proteomes" id="UP000001589"/>
    </source>
</evidence>
<accession>A2BWU1</accession>
<dbReference type="STRING" id="167542.P9515_10451"/>
<dbReference type="Gene3D" id="3.90.550.10">
    <property type="entry name" value="Spore Coat Polysaccharide Biosynthesis Protein SpsA, Chain A"/>
    <property type="match status" value="1"/>
</dbReference>
<dbReference type="RefSeq" id="WP_011820353.1">
    <property type="nucleotide sequence ID" value="NC_008817.1"/>
</dbReference>
<dbReference type="AlphaFoldDB" id="A2BWU1"/>
<dbReference type="eggNOG" id="COG1215">
    <property type="taxonomic scope" value="Bacteria"/>
</dbReference>
<dbReference type="SUPFAM" id="SSF53448">
    <property type="entry name" value="Nucleotide-diphospho-sugar transferases"/>
    <property type="match status" value="1"/>
</dbReference>
<gene>
    <name evidence="1" type="ordered locus">P9515_10451</name>
</gene>
<dbReference type="GeneID" id="60200805"/>
<dbReference type="EMBL" id="CP000552">
    <property type="protein sequence ID" value="ABM72252.1"/>
    <property type="molecule type" value="Genomic_DNA"/>
</dbReference>
<dbReference type="CAZy" id="GT81">
    <property type="family name" value="Glycosyltransferase Family 81"/>
</dbReference>
<dbReference type="InterPro" id="IPR029044">
    <property type="entry name" value="Nucleotide-diphossugar_trans"/>
</dbReference>
<dbReference type="KEGG" id="pmc:P9515_10451"/>
<sequence>MDFQQGLITTIHEYGVTKDLLKELNGSLKNKSTAILIPCLYEEFERPALKNIKEVLKNLTGLNELVIALSAKTIDQVNSAKSFFDSMPFPVHIQWTNSPSVIELLKNQEKNGLELLGTPGKGWAVWQGIGVATRKSEVVALFDADIRTFSPLYPSRMILPLLDESYGISYVKAFYSRLSLENNQLQGRATRLFVGPLLASLEQLVGNGPFLQYLQSFRYPLAGEFAFTKDLAMNLRIPCDWGLEIGLLSEVYRNVRTSKIAQVDLGLFDHKHKTIGSSSKEGLQKMCTEILSSVLRGLMEHQAETLTSTQLSTLEVLYKRVGEDRVKQFGLDSAVNKLPYDRHEEELSVQKFAKLLRPATKGYLSNPTTQQLPSWSRVLSCENKLQEDLANAGSKEINSTKKELINKC</sequence>
<reference evidence="1 2" key="1">
    <citation type="journal article" date="2007" name="PLoS Genet.">
        <title>Patterns and implications of gene gain and loss in the evolution of Prochlorococcus.</title>
        <authorList>
            <person name="Kettler G.C."/>
            <person name="Martiny A.C."/>
            <person name="Huang K."/>
            <person name="Zucker J."/>
            <person name="Coleman M.L."/>
            <person name="Rodrigue S."/>
            <person name="Chen F."/>
            <person name="Lapidus A."/>
            <person name="Ferriera S."/>
            <person name="Johnson J."/>
            <person name="Steglich C."/>
            <person name="Church G.M."/>
            <person name="Richardson P."/>
            <person name="Chisholm S.W."/>
        </authorList>
    </citation>
    <scope>NUCLEOTIDE SEQUENCE [LARGE SCALE GENOMIC DNA]</scope>
    <source>
        <strain evidence="1 2">MIT 9515</strain>
    </source>
</reference>
<name>A2BWU1_PROM5</name>
<proteinExistence type="predicted"/>
<protein>
    <submittedName>
        <fullName evidence="1">Possible Vng0271c</fullName>
    </submittedName>
</protein>
<dbReference type="HOGENOM" id="CLU_056498_0_0_3"/>